<protein>
    <submittedName>
        <fullName evidence="2">Uncharacterized protein</fullName>
    </submittedName>
</protein>
<feature type="compositionally biased region" description="Basic and acidic residues" evidence="1">
    <location>
        <begin position="1157"/>
        <end position="1168"/>
    </location>
</feature>
<feature type="compositionally biased region" description="Basic and acidic residues" evidence="1">
    <location>
        <begin position="1"/>
        <end position="11"/>
    </location>
</feature>
<reference evidence="2" key="2">
    <citation type="submission" date="2015-06" db="UniProtKB">
        <authorList>
            <consortium name="EnsemblMetazoa"/>
        </authorList>
    </citation>
    <scope>IDENTIFICATION</scope>
</reference>
<dbReference type="Proteomes" id="UP000015104">
    <property type="component" value="Unassembled WGS sequence"/>
</dbReference>
<feature type="region of interest" description="Disordered" evidence="1">
    <location>
        <begin position="1"/>
        <end position="49"/>
    </location>
</feature>
<feature type="compositionally biased region" description="Basic and acidic residues" evidence="1">
    <location>
        <begin position="773"/>
        <end position="782"/>
    </location>
</feature>
<dbReference type="EMBL" id="CAEY01001960">
    <property type="status" value="NOT_ANNOTATED_CDS"/>
    <property type="molecule type" value="Genomic_DNA"/>
</dbReference>
<name>T1KCE8_TETUR</name>
<feature type="compositionally biased region" description="Low complexity" evidence="1">
    <location>
        <begin position="226"/>
        <end position="243"/>
    </location>
</feature>
<feature type="compositionally biased region" description="Polar residues" evidence="1">
    <location>
        <begin position="1138"/>
        <end position="1155"/>
    </location>
</feature>
<evidence type="ECO:0000313" key="3">
    <source>
        <dbReference type="Proteomes" id="UP000015104"/>
    </source>
</evidence>
<feature type="compositionally biased region" description="Basic and acidic residues" evidence="1">
    <location>
        <begin position="351"/>
        <end position="370"/>
    </location>
</feature>
<proteinExistence type="predicted"/>
<feature type="region of interest" description="Disordered" evidence="1">
    <location>
        <begin position="829"/>
        <end position="849"/>
    </location>
</feature>
<feature type="compositionally biased region" description="Polar residues" evidence="1">
    <location>
        <begin position="626"/>
        <end position="640"/>
    </location>
</feature>
<sequence>MAPATKKDGVKIVDYSENQGTIGRNSETKSNKGSIIGDHSPLTNTSKGLSNNRRIINYEPYRSASTIGLDIDSSLRPRSPSPLTKNGRHSSVDSCHRTISSPSPTTKPNSIRPGSVASEEIIETKTIEKKTPLLSGVKVMFGVKAKRAPTFPTMPSRFKSAERTTTPAKPTTTSKTPATIVRPTFASRTTNTSTLSKSKEPPSTTYKSRFLETNNNKSYTPASIRSPPLTSSLKKTTTKVSSSSDRENNNIRPASKLSKASTNETNAKSVSMKTNNEPSEAVELTREKAADQSTNDLIPVATWSSGPILISNQANRETSSSYIPGEGKLMATLEEGTTIWKSKTRKVYEEPIKIPKERPASPEKLDRSPERLAITSTDSLQRPIKSKSPDRESSSRTHSPTRYRERSPARSIRDASYDRRSVSPIRRYDSPERPVRHRSPSPIERPSVIKEDDVIDGQRTTRTRFSPSPDTFYRSPNHDDHFDNEPKLLPPSEDLDEVFLRKDIQLNGQEPDQDDFIAEYTPKMEDKACQCNLKRSSKAKLPDEGGLGYRVIKPATDGSVSTYSNVPDISDAETELEPISGQSKINDRQPRSSRSPSPTERRTVSPGNNSEVIYSQIDRTKKRPNLISNSPNHFSNTNYPSDILDQPTEYPDDYLYEANPIKSARPVSPNRSVSREGTRVNEPHRQSSPSPSRSYMVDIGRRSKADSPSPSRPNKTVSVSTKTYGFNMKTALDAPEVNLPARPPLTKPRVIEPTNGYYTHDHDTISRSRGNSRSRDQMREETFSNISSDELVHSMPRRGDISEPDDFVAPKSIIREIDHRKGEINYENVIPGSRNRSTGLRSPYEERVSNGGTNSMWFRSLDDDYRKGMSERDGYNHDADHVTDYCTMSRRGRDRLAPQNADYSPSSMGHAYTLDRRHLDRAKRSKRPGPSYSTAGSHLGISSPMSVSMNEAAPGNNSLSLRKYNSNRDLTNYSSDFGDIGSTRGGLAAAYKARQRRASSLSRYGQSPNGYLPISSSPHHHRTSYSVLSPSYPLHGSHSQLHRLHLSGSENAYPHHHAQSVYHHPIRSSASHLGTSGHYGHSSSESEAGMGSHQRAISGSRSRLHQNDPVVLYIPAISHHHRPVDEDDRNSALGIARTQSILSSSKRSVKNNSTSNKKREQSKERDANFNEITTKVNGYLDNRTSPTGLEGDDEIVELRDDEENNKNKMNGKKNVKRSVSIPKDAKLPWLQKLKMKVKS</sequence>
<feature type="compositionally biased region" description="Basic and acidic residues" evidence="1">
    <location>
        <begin position="402"/>
        <end position="434"/>
    </location>
</feature>
<feature type="region of interest" description="Disordered" evidence="1">
    <location>
        <begin position="999"/>
        <end position="1031"/>
    </location>
</feature>
<feature type="region of interest" description="Disordered" evidence="1">
    <location>
        <begin position="152"/>
        <end position="293"/>
    </location>
</feature>
<feature type="region of interest" description="Disordered" evidence="1">
    <location>
        <begin position="1068"/>
        <end position="1104"/>
    </location>
</feature>
<feature type="region of interest" description="Disordered" evidence="1">
    <location>
        <begin position="737"/>
        <end position="806"/>
    </location>
</feature>
<organism evidence="2 3">
    <name type="scientific">Tetranychus urticae</name>
    <name type="common">Two-spotted spider mite</name>
    <dbReference type="NCBI Taxonomy" id="32264"/>
    <lineage>
        <taxon>Eukaryota</taxon>
        <taxon>Metazoa</taxon>
        <taxon>Ecdysozoa</taxon>
        <taxon>Arthropoda</taxon>
        <taxon>Chelicerata</taxon>
        <taxon>Arachnida</taxon>
        <taxon>Acari</taxon>
        <taxon>Acariformes</taxon>
        <taxon>Trombidiformes</taxon>
        <taxon>Prostigmata</taxon>
        <taxon>Eleutherengona</taxon>
        <taxon>Raphignathae</taxon>
        <taxon>Tetranychoidea</taxon>
        <taxon>Tetranychidae</taxon>
        <taxon>Tetranychus</taxon>
    </lineage>
</organism>
<feature type="compositionally biased region" description="Polar residues" evidence="1">
    <location>
        <begin position="97"/>
        <end position="109"/>
    </location>
</feature>
<keyword evidence="3" id="KW-1185">Reference proteome</keyword>
<evidence type="ECO:0000313" key="2">
    <source>
        <dbReference type="EnsemblMetazoa" id="tetur08g07370.1"/>
    </source>
</evidence>
<feature type="compositionally biased region" description="Basic and acidic residues" evidence="1">
    <location>
        <begin position="673"/>
        <end position="685"/>
    </location>
</feature>
<dbReference type="EnsemblMetazoa" id="tetur08g07370.1">
    <property type="protein sequence ID" value="tetur08g07370.1"/>
    <property type="gene ID" value="tetur08g07370"/>
</dbReference>
<feature type="region of interest" description="Disordered" evidence="1">
    <location>
        <begin position="351"/>
        <end position="481"/>
    </location>
</feature>
<feature type="region of interest" description="Disordered" evidence="1">
    <location>
        <begin position="921"/>
        <end position="954"/>
    </location>
</feature>
<feature type="compositionally biased region" description="Low complexity" evidence="1">
    <location>
        <begin position="1071"/>
        <end position="1086"/>
    </location>
</feature>
<dbReference type="AlphaFoldDB" id="T1KCE8"/>
<feature type="region of interest" description="Disordered" evidence="1">
    <location>
        <begin position="1138"/>
        <end position="1170"/>
    </location>
</feature>
<feature type="compositionally biased region" description="Polar residues" evidence="1">
    <location>
        <begin position="706"/>
        <end position="718"/>
    </location>
</feature>
<feature type="compositionally biased region" description="Polar residues" evidence="1">
    <location>
        <begin position="16"/>
        <end position="25"/>
    </location>
</feature>
<feature type="compositionally biased region" description="Polar residues" evidence="1">
    <location>
        <begin position="458"/>
        <end position="469"/>
    </location>
</feature>
<feature type="compositionally biased region" description="Polar residues" evidence="1">
    <location>
        <begin position="258"/>
        <end position="278"/>
    </location>
</feature>
<accession>T1KCE8</accession>
<feature type="region of interest" description="Disordered" evidence="1">
    <location>
        <begin position="71"/>
        <end position="117"/>
    </location>
</feature>
<dbReference type="HOGENOM" id="CLU_266907_0_0_1"/>
<feature type="region of interest" description="Disordered" evidence="1">
    <location>
        <begin position="1199"/>
        <end position="1221"/>
    </location>
</feature>
<feature type="compositionally biased region" description="Polar residues" evidence="1">
    <location>
        <begin position="999"/>
        <end position="1017"/>
    </location>
</feature>
<feature type="region of interest" description="Disordered" evidence="1">
    <location>
        <begin position="571"/>
        <end position="718"/>
    </location>
</feature>
<feature type="compositionally biased region" description="Low complexity" evidence="1">
    <location>
        <begin position="74"/>
        <end position="83"/>
    </location>
</feature>
<evidence type="ECO:0000256" key="1">
    <source>
        <dbReference type="SAM" id="MobiDB-lite"/>
    </source>
</evidence>
<feature type="compositionally biased region" description="Polar residues" evidence="1">
    <location>
        <begin position="186"/>
        <end position="223"/>
    </location>
</feature>
<feature type="compositionally biased region" description="Polar residues" evidence="1">
    <location>
        <begin position="943"/>
        <end position="954"/>
    </location>
</feature>
<reference evidence="3" key="1">
    <citation type="submission" date="2011-08" db="EMBL/GenBank/DDBJ databases">
        <authorList>
            <person name="Rombauts S."/>
        </authorList>
    </citation>
    <scope>NUCLEOTIDE SEQUENCE</scope>
    <source>
        <strain evidence="3">London</strain>
    </source>
</reference>
<feature type="compositionally biased region" description="Low complexity" evidence="1">
    <location>
        <begin position="164"/>
        <end position="179"/>
    </location>
</feature>